<keyword evidence="2" id="KW-1185">Reference proteome</keyword>
<protein>
    <submittedName>
        <fullName evidence="1">Uncharacterized protein</fullName>
    </submittedName>
</protein>
<sequence>MGTIEVGDNDRLDFEPGRDLLRLYPGVAGARIDLQLRVGRARDQVPPQQYRLAAHLDVSRLAQQGRRRLCRLEAEHLITPGVRPVAFTLTGVIQR</sequence>
<evidence type="ECO:0000313" key="1">
    <source>
        <dbReference type="EMBL" id="GGM22673.1"/>
    </source>
</evidence>
<reference evidence="1" key="1">
    <citation type="journal article" date="2014" name="Int. J. Syst. Evol. Microbiol.">
        <title>Complete genome sequence of Corynebacterium casei LMG S-19264T (=DSM 44701T), isolated from a smear-ripened cheese.</title>
        <authorList>
            <consortium name="US DOE Joint Genome Institute (JGI-PGF)"/>
            <person name="Walter F."/>
            <person name="Albersmeier A."/>
            <person name="Kalinowski J."/>
            <person name="Ruckert C."/>
        </authorList>
    </citation>
    <scope>NUCLEOTIDE SEQUENCE</scope>
    <source>
        <strain evidence="1">JCM 19831</strain>
    </source>
</reference>
<organism evidence="1 2">
    <name type="scientific">Dactylosporangium sucinum</name>
    <dbReference type="NCBI Taxonomy" id="1424081"/>
    <lineage>
        <taxon>Bacteria</taxon>
        <taxon>Bacillati</taxon>
        <taxon>Actinomycetota</taxon>
        <taxon>Actinomycetes</taxon>
        <taxon>Micromonosporales</taxon>
        <taxon>Micromonosporaceae</taxon>
        <taxon>Dactylosporangium</taxon>
    </lineage>
</organism>
<comment type="caution">
    <text evidence="1">The sequence shown here is derived from an EMBL/GenBank/DDBJ whole genome shotgun (WGS) entry which is preliminary data.</text>
</comment>
<reference evidence="1" key="2">
    <citation type="submission" date="2020-09" db="EMBL/GenBank/DDBJ databases">
        <authorList>
            <person name="Sun Q."/>
            <person name="Ohkuma M."/>
        </authorList>
    </citation>
    <scope>NUCLEOTIDE SEQUENCE</scope>
    <source>
        <strain evidence="1">JCM 19831</strain>
    </source>
</reference>
<name>A0A917THL7_9ACTN</name>
<proteinExistence type="predicted"/>
<evidence type="ECO:0000313" key="2">
    <source>
        <dbReference type="Proteomes" id="UP000642070"/>
    </source>
</evidence>
<dbReference type="Proteomes" id="UP000642070">
    <property type="component" value="Unassembled WGS sequence"/>
</dbReference>
<accession>A0A917THL7</accession>
<dbReference type="EMBL" id="BMPI01000010">
    <property type="protein sequence ID" value="GGM22673.1"/>
    <property type="molecule type" value="Genomic_DNA"/>
</dbReference>
<dbReference type="AlphaFoldDB" id="A0A917THL7"/>
<gene>
    <name evidence="1" type="ORF">GCM10007977_024800</name>
</gene>
<dbReference type="RefSeq" id="WP_190249932.1">
    <property type="nucleotide sequence ID" value="NZ_BMPI01000010.1"/>
</dbReference>